<name>A0A0F9CDJ3_9ZZZZ</name>
<reference evidence="2" key="1">
    <citation type="journal article" date="2015" name="Nature">
        <title>Complex archaea that bridge the gap between prokaryotes and eukaryotes.</title>
        <authorList>
            <person name="Spang A."/>
            <person name="Saw J.H."/>
            <person name="Jorgensen S.L."/>
            <person name="Zaremba-Niedzwiedzka K."/>
            <person name="Martijn J."/>
            <person name="Lind A.E."/>
            <person name="van Eijk R."/>
            <person name="Schleper C."/>
            <person name="Guy L."/>
            <person name="Ettema T.J."/>
        </authorList>
    </citation>
    <scope>NUCLEOTIDE SEQUENCE</scope>
</reference>
<proteinExistence type="predicted"/>
<protein>
    <recommendedName>
        <fullName evidence="1">BPL/LPL catalytic domain-containing protein</fullName>
    </recommendedName>
</protein>
<dbReference type="InterPro" id="IPR004143">
    <property type="entry name" value="BPL_LPL_catalytic"/>
</dbReference>
<gene>
    <name evidence="2" type="ORF">LCGC14_2338430</name>
</gene>
<dbReference type="AlphaFoldDB" id="A0A0F9CDJ3"/>
<accession>A0A0F9CDJ3</accession>
<comment type="caution">
    <text evidence="2">The sequence shown here is derived from an EMBL/GenBank/DDBJ whole genome shotgun (WGS) entry which is preliminary data.</text>
</comment>
<dbReference type="Gene3D" id="3.30.930.10">
    <property type="entry name" value="Bira Bifunctional Protein, Domain 2"/>
    <property type="match status" value="1"/>
</dbReference>
<organism evidence="2">
    <name type="scientific">marine sediment metagenome</name>
    <dbReference type="NCBI Taxonomy" id="412755"/>
    <lineage>
        <taxon>unclassified sequences</taxon>
        <taxon>metagenomes</taxon>
        <taxon>ecological metagenomes</taxon>
    </lineage>
</organism>
<dbReference type="PANTHER" id="PTHR43679">
    <property type="entry name" value="OCTANOYLTRANSFERASE LIPM-RELATED"/>
    <property type="match status" value="1"/>
</dbReference>
<evidence type="ECO:0000259" key="1">
    <source>
        <dbReference type="PROSITE" id="PS51733"/>
    </source>
</evidence>
<dbReference type="InterPro" id="IPR045864">
    <property type="entry name" value="aa-tRNA-synth_II/BPL/LPL"/>
</dbReference>
<dbReference type="PANTHER" id="PTHR43679:SF2">
    <property type="entry name" value="OCTANOYL-[GCVH]:PROTEIN N-OCTANOYLTRANSFERASE"/>
    <property type="match status" value="1"/>
</dbReference>
<evidence type="ECO:0000313" key="2">
    <source>
        <dbReference type="EMBL" id="KKL47149.1"/>
    </source>
</evidence>
<dbReference type="Pfam" id="PF21948">
    <property type="entry name" value="LplA-B_cat"/>
    <property type="match status" value="1"/>
</dbReference>
<dbReference type="PROSITE" id="PS51733">
    <property type="entry name" value="BPL_LPL_CATALYTIC"/>
    <property type="match status" value="1"/>
</dbReference>
<sequence>MNMAIDEALASECADSRGGLSTIRFYTWKEPSCSIGYFQKMVTVFDTLKENGIPIVRRPTGGGIVFHGNDITFSIVRKRVRDKRLEDISSFYKLIGESILVGLKKLGFTSSFYIPEKAVQLSESGKKYLKSYSTQQSICSVTPAKYDIFISSSKVAGYAARRSRDAILCQGYLDVYEIWEDRHNNTGNEMIDLLYGNLVNSFKEVFGIILTSAPLTVEEKILAHQIREKKYSCKKWNYRK</sequence>
<dbReference type="InterPro" id="IPR050664">
    <property type="entry name" value="Octanoyltrans_LipM/LipL"/>
</dbReference>
<feature type="domain" description="BPL/LPL catalytic" evidence="1">
    <location>
        <begin position="17"/>
        <end position="221"/>
    </location>
</feature>
<dbReference type="SUPFAM" id="SSF55681">
    <property type="entry name" value="Class II aaRS and biotin synthetases"/>
    <property type="match status" value="1"/>
</dbReference>
<dbReference type="EMBL" id="LAZR01033774">
    <property type="protein sequence ID" value="KKL47149.1"/>
    <property type="molecule type" value="Genomic_DNA"/>
</dbReference>